<protein>
    <submittedName>
        <fullName evidence="1">Uncharacterized protein</fullName>
    </submittedName>
</protein>
<dbReference type="AlphaFoldDB" id="A0A0E9UYA2"/>
<sequence>MYVQIDMHTATLISLNKPPGYDIIFYYSRFISFWTAKQDYSYSHHKSICTFLPSRGCTVAKKIRFIGA</sequence>
<accession>A0A0E9UYA2</accession>
<reference evidence="1" key="2">
    <citation type="journal article" date="2015" name="Fish Shellfish Immunol.">
        <title>Early steps in the European eel (Anguilla anguilla)-Vibrio vulnificus interaction in the gills: Role of the RtxA13 toxin.</title>
        <authorList>
            <person name="Callol A."/>
            <person name="Pajuelo D."/>
            <person name="Ebbesson L."/>
            <person name="Teles M."/>
            <person name="MacKenzie S."/>
            <person name="Amaro C."/>
        </authorList>
    </citation>
    <scope>NUCLEOTIDE SEQUENCE</scope>
</reference>
<reference evidence="1" key="1">
    <citation type="submission" date="2014-11" db="EMBL/GenBank/DDBJ databases">
        <authorList>
            <person name="Amaro Gonzalez C."/>
        </authorList>
    </citation>
    <scope>NUCLEOTIDE SEQUENCE</scope>
</reference>
<dbReference type="EMBL" id="GBXM01038619">
    <property type="protein sequence ID" value="JAH69958.1"/>
    <property type="molecule type" value="Transcribed_RNA"/>
</dbReference>
<name>A0A0E9UYA2_ANGAN</name>
<evidence type="ECO:0000313" key="1">
    <source>
        <dbReference type="EMBL" id="JAH69958.1"/>
    </source>
</evidence>
<organism evidence="1">
    <name type="scientific">Anguilla anguilla</name>
    <name type="common">European freshwater eel</name>
    <name type="synonym">Muraena anguilla</name>
    <dbReference type="NCBI Taxonomy" id="7936"/>
    <lineage>
        <taxon>Eukaryota</taxon>
        <taxon>Metazoa</taxon>
        <taxon>Chordata</taxon>
        <taxon>Craniata</taxon>
        <taxon>Vertebrata</taxon>
        <taxon>Euteleostomi</taxon>
        <taxon>Actinopterygii</taxon>
        <taxon>Neopterygii</taxon>
        <taxon>Teleostei</taxon>
        <taxon>Anguilliformes</taxon>
        <taxon>Anguillidae</taxon>
        <taxon>Anguilla</taxon>
    </lineage>
</organism>
<proteinExistence type="predicted"/>